<comment type="similarity">
    <text evidence="2 7">Belongs to the adaptor complexes medium subunit family.</text>
</comment>
<dbReference type="InterPro" id="IPR036168">
    <property type="entry name" value="AP2_Mu_C_sf"/>
</dbReference>
<dbReference type="KEGG" id="bbel:109471134"/>
<keyword evidence="9" id="KW-1185">Reference proteome</keyword>
<keyword evidence="5" id="KW-0472">Membrane</keyword>
<evidence type="ECO:0000256" key="7">
    <source>
        <dbReference type="PIRNR" id="PIRNR005992"/>
    </source>
</evidence>
<dbReference type="GO" id="GO:0006886">
    <property type="term" value="P:intracellular protein transport"/>
    <property type="evidence" value="ECO:0007669"/>
    <property type="project" value="UniProtKB-UniRule"/>
</dbReference>
<dbReference type="Proteomes" id="UP000515135">
    <property type="component" value="Unplaced"/>
</dbReference>
<dbReference type="CDD" id="cd14838">
    <property type="entry name" value="AP4_Mu_N"/>
    <property type="match status" value="1"/>
</dbReference>
<comment type="subcellular location">
    <subcellularLocation>
        <location evidence="1">Membrane</location>
        <location evidence="1">Coated pit</location>
        <topology evidence="1">Peripheral membrane protein</topology>
        <orientation evidence="1">Cytoplasmic side</orientation>
    </subcellularLocation>
</comment>
<evidence type="ECO:0000313" key="9">
    <source>
        <dbReference type="Proteomes" id="UP000515135"/>
    </source>
</evidence>
<keyword evidence="3 7" id="KW-0813">Transport</keyword>
<evidence type="ECO:0000256" key="3">
    <source>
        <dbReference type="ARBA" id="ARBA00022448"/>
    </source>
</evidence>
<dbReference type="RefSeq" id="XP_019625922.1">
    <property type="nucleotide sequence ID" value="XM_019770363.1"/>
</dbReference>
<name>A0A6P4Z4B9_BRABE</name>
<keyword evidence="6" id="KW-0168">Coated pit</keyword>
<dbReference type="InterPro" id="IPR022775">
    <property type="entry name" value="AP_mu_sigma_su"/>
</dbReference>
<dbReference type="Pfam" id="PF01217">
    <property type="entry name" value="Clat_adaptor_s"/>
    <property type="match status" value="1"/>
</dbReference>
<dbReference type="GO" id="GO:0005905">
    <property type="term" value="C:clathrin-coated pit"/>
    <property type="evidence" value="ECO:0007669"/>
    <property type="project" value="UniProtKB-KW"/>
</dbReference>
<dbReference type="InterPro" id="IPR050431">
    <property type="entry name" value="Adaptor_comp_med_subunit"/>
</dbReference>
<dbReference type="OrthoDB" id="10259133at2759"/>
<keyword evidence="4 7" id="KW-0653">Protein transport</keyword>
<dbReference type="GO" id="GO:0016192">
    <property type="term" value="P:vesicle-mediated transport"/>
    <property type="evidence" value="ECO:0007669"/>
    <property type="project" value="InterPro"/>
</dbReference>
<dbReference type="Gene3D" id="3.30.450.60">
    <property type="match status" value="1"/>
</dbReference>
<dbReference type="Gene3D" id="2.60.40.1170">
    <property type="entry name" value="Mu homology domain, subdomain B"/>
    <property type="match status" value="2"/>
</dbReference>
<reference evidence="10" key="1">
    <citation type="submission" date="2025-08" db="UniProtKB">
        <authorList>
            <consortium name="RefSeq"/>
        </authorList>
    </citation>
    <scope>IDENTIFICATION</scope>
    <source>
        <tissue evidence="10">Gonad</tissue>
    </source>
</reference>
<protein>
    <submittedName>
        <fullName evidence="10">AP-4 complex subunit mu-1-like</fullName>
    </submittedName>
</protein>
<dbReference type="AlphaFoldDB" id="A0A6P4Z4B9"/>
<dbReference type="PIRSF" id="PIRSF005992">
    <property type="entry name" value="Clathrin_mu"/>
    <property type="match status" value="1"/>
</dbReference>
<sequence>MISQFVILSQHGDILLFKDYRGDVGKDSPELFLQKIRGLSGGLAPPTFHHDGIHYLHVKHNSLYFMATTRSNVSPFMVIELINRVASLCKDYCGVLSEEAIRLNFPLVYEILDEVIDFGYPQGTSTDMLKAYMENSPVLVREGTTPGLFGAERRMVPSTAANKSIMGTAINQGRKNEIFVDVLERLTVLISTSGSVLRADIDGTIQMKSFLVGVPDISMSLSDNLTVNHEQCFFLLPTGYNSHAHIDECSFHESVDLSEFGQSRVLTIHPPQGEFPVMKYQASGDLPSLLPFRLFPTVNDQDSTRDMELVLKVFCDVPSTSHAVNVMVRVPVPKSTTSVSHQLSGPGQNVEFKAQEHVVAWNIKKFPGATELTARFKLAVANRTPSTRLELGPVSLKFELPMYICSRLQIRFLRLFDHEQSYVPYRWVRYVTHSDSYVIRI</sequence>
<dbReference type="InterPro" id="IPR001392">
    <property type="entry name" value="Clathrin_mu"/>
</dbReference>
<feature type="domain" description="MHD" evidence="8">
    <location>
        <begin position="175"/>
        <end position="440"/>
    </location>
</feature>
<evidence type="ECO:0000256" key="1">
    <source>
        <dbReference type="ARBA" id="ARBA00004277"/>
    </source>
</evidence>
<evidence type="ECO:0000259" key="8">
    <source>
        <dbReference type="PROSITE" id="PS51072"/>
    </source>
</evidence>
<dbReference type="InterPro" id="IPR011012">
    <property type="entry name" value="Longin-like_dom_sf"/>
</dbReference>
<dbReference type="SUPFAM" id="SSF49447">
    <property type="entry name" value="Second domain of Mu2 adaptin subunit (ap50) of ap2 adaptor"/>
    <property type="match status" value="1"/>
</dbReference>
<proteinExistence type="inferred from homology"/>
<evidence type="ECO:0000256" key="2">
    <source>
        <dbReference type="ARBA" id="ARBA00005324"/>
    </source>
</evidence>
<accession>A0A6P4Z4B9</accession>
<dbReference type="PROSITE" id="PS51072">
    <property type="entry name" value="MHD"/>
    <property type="match status" value="1"/>
</dbReference>
<organism evidence="9 10">
    <name type="scientific">Branchiostoma belcheri</name>
    <name type="common">Amphioxus</name>
    <dbReference type="NCBI Taxonomy" id="7741"/>
    <lineage>
        <taxon>Eukaryota</taxon>
        <taxon>Metazoa</taxon>
        <taxon>Chordata</taxon>
        <taxon>Cephalochordata</taxon>
        <taxon>Leptocardii</taxon>
        <taxon>Amphioxiformes</taxon>
        <taxon>Branchiostomatidae</taxon>
        <taxon>Branchiostoma</taxon>
    </lineage>
</organism>
<dbReference type="PANTHER" id="PTHR10529">
    <property type="entry name" value="AP COMPLEX SUBUNIT MU"/>
    <property type="match status" value="1"/>
</dbReference>
<dbReference type="GO" id="GO:0030131">
    <property type="term" value="C:clathrin adaptor complex"/>
    <property type="evidence" value="ECO:0007669"/>
    <property type="project" value="UniProtKB-UniRule"/>
</dbReference>
<evidence type="ECO:0000256" key="5">
    <source>
        <dbReference type="ARBA" id="ARBA00023136"/>
    </source>
</evidence>
<dbReference type="Pfam" id="PF00928">
    <property type="entry name" value="Adap_comp_sub"/>
    <property type="match status" value="1"/>
</dbReference>
<dbReference type="GeneID" id="109471134"/>
<dbReference type="InterPro" id="IPR028565">
    <property type="entry name" value="MHD"/>
</dbReference>
<evidence type="ECO:0000313" key="10">
    <source>
        <dbReference type="RefSeq" id="XP_019625922.1"/>
    </source>
</evidence>
<dbReference type="PRINTS" id="PR00314">
    <property type="entry name" value="CLATHRINADPT"/>
</dbReference>
<evidence type="ECO:0000256" key="4">
    <source>
        <dbReference type="ARBA" id="ARBA00022927"/>
    </source>
</evidence>
<dbReference type="SUPFAM" id="SSF64356">
    <property type="entry name" value="SNARE-like"/>
    <property type="match status" value="1"/>
</dbReference>
<dbReference type="CDD" id="cd09253">
    <property type="entry name" value="AP-4_Mu4_Cterm"/>
    <property type="match status" value="1"/>
</dbReference>
<gene>
    <name evidence="10" type="primary">LOC109471134</name>
</gene>
<dbReference type="FunFam" id="3.30.450.60:FF:000002">
    <property type="entry name" value="AP-2 complex subunit mu, putative"/>
    <property type="match status" value="1"/>
</dbReference>
<evidence type="ECO:0000256" key="6">
    <source>
        <dbReference type="ARBA" id="ARBA00023176"/>
    </source>
</evidence>